<evidence type="ECO:0000256" key="1">
    <source>
        <dbReference type="ARBA" id="ARBA00006150"/>
    </source>
</evidence>
<dbReference type="Proteomes" id="UP000253551">
    <property type="component" value="Unassembled WGS sequence"/>
</dbReference>
<dbReference type="Gene3D" id="2.140.10.30">
    <property type="entry name" value="Dipeptidylpeptidase IV, N-terminal domain"/>
    <property type="match status" value="1"/>
</dbReference>
<dbReference type="GO" id="GO:0006508">
    <property type="term" value="P:proteolysis"/>
    <property type="evidence" value="ECO:0007669"/>
    <property type="project" value="InterPro"/>
</dbReference>
<dbReference type="Pfam" id="PF00326">
    <property type="entry name" value="Peptidase_S9"/>
    <property type="match status" value="1"/>
</dbReference>
<evidence type="ECO:0000313" key="6">
    <source>
        <dbReference type="EMBL" id="RCH92005.1"/>
    </source>
</evidence>
<keyword evidence="2" id="KW-0378">Hydrolase</keyword>
<dbReference type="GO" id="GO:0008239">
    <property type="term" value="F:dipeptidyl-peptidase activity"/>
    <property type="evidence" value="ECO:0007669"/>
    <property type="project" value="TreeGrafter"/>
</dbReference>
<dbReference type="Gene3D" id="3.40.50.1820">
    <property type="entry name" value="alpha/beta hydrolase"/>
    <property type="match status" value="1"/>
</dbReference>
<comment type="caution">
    <text evidence="6">The sequence shown here is derived from an EMBL/GenBank/DDBJ whole genome shotgun (WGS) entry which is preliminary data.</text>
</comment>
<feature type="domain" description="Dipeptidylpeptidase IV N-terminal" evidence="5">
    <location>
        <begin position="1"/>
        <end position="162"/>
    </location>
</feature>
<comment type="similarity">
    <text evidence="1">Belongs to the peptidase S9B family.</text>
</comment>
<dbReference type="OrthoDB" id="16520at2759"/>
<evidence type="ECO:0000256" key="2">
    <source>
        <dbReference type="ARBA" id="ARBA00022438"/>
    </source>
</evidence>
<feature type="domain" description="Peptidase S9 prolyl oligopeptidase catalytic" evidence="4">
    <location>
        <begin position="295"/>
        <end position="500"/>
    </location>
</feature>
<evidence type="ECO:0000256" key="3">
    <source>
        <dbReference type="ARBA" id="ARBA00022825"/>
    </source>
</evidence>
<dbReference type="Pfam" id="PF00930">
    <property type="entry name" value="DPPIV_N"/>
    <property type="match status" value="1"/>
</dbReference>
<evidence type="ECO:0000259" key="5">
    <source>
        <dbReference type="Pfam" id="PF00930"/>
    </source>
</evidence>
<protein>
    <submittedName>
        <fullName evidence="6">Dipeptidylpeptidase</fullName>
    </submittedName>
</protein>
<dbReference type="STRING" id="4846.A0A367JQ41"/>
<gene>
    <name evidence="6" type="primary">DPP8</name>
    <name evidence="6" type="ORF">CU098_009124</name>
</gene>
<dbReference type="AlphaFoldDB" id="A0A367JQ41"/>
<dbReference type="SUPFAM" id="SSF53474">
    <property type="entry name" value="alpha/beta-Hydrolases"/>
    <property type="match status" value="1"/>
</dbReference>
<dbReference type="PANTHER" id="PTHR11731:SF193">
    <property type="entry name" value="DIPEPTIDYL PEPTIDASE 9"/>
    <property type="match status" value="1"/>
</dbReference>
<dbReference type="GO" id="GO:0008236">
    <property type="term" value="F:serine-type peptidase activity"/>
    <property type="evidence" value="ECO:0007669"/>
    <property type="project" value="UniProtKB-KW"/>
</dbReference>
<dbReference type="InterPro" id="IPR001375">
    <property type="entry name" value="Peptidase_S9_cat"/>
</dbReference>
<accession>A0A367JQ41</accession>
<sequence>IWLQLLSRDQKQAALVKLVLTSHAIEILWQETNSSWINITDVYYFMQTLSSVHHVKLIWSSERVNGYRHLFLVEKYSHESNSRITQLTQGEWCCVDRPLFVDESRHLVYFSAKMHTPLESHFYVVSYDRPESPRLLTQLGFSHQVSMDSADYFIDCFSALHHPQVILIQKLNHTPISIEKSALLMPVSFKKQEPVYTRPPPSPPPSFRFEDAFLSPETQLLDYALIYNDRVHGEMFSFTTLDGTPLYGCLYKPRYYEPGKSYPTLLHIYGGPKTQLVLNEFKFPRLMRYLMSVYFNFAVVIIDSRGSSDRGLQFESHLQQRLGRVELKDQIEGLEFLHNTQFGAIQQEGEPLRPVIDMNRVAITGWSYGGYLSLMGLAQYPDVFKMAIAGAPVTQWELYDAAYTERYMGLPAENKEDYLHSSVLNYLDQFPNTEHRLLIVHGLIDENVHFRNTEQLVAQLDKLNKPYRLQVYPSEKHGLRHASVNEHFETLMYYWLSNYLVTVEQRARQYDVTLCQCYVESNSSI</sequence>
<reference evidence="6 7" key="1">
    <citation type="journal article" date="2018" name="G3 (Bethesda)">
        <title>Phylogenetic and Phylogenomic Definition of Rhizopus Species.</title>
        <authorList>
            <person name="Gryganskyi A.P."/>
            <person name="Golan J."/>
            <person name="Dolatabadi S."/>
            <person name="Mondo S."/>
            <person name="Robb S."/>
            <person name="Idnurm A."/>
            <person name="Muszewska A."/>
            <person name="Steczkiewicz K."/>
            <person name="Masonjones S."/>
            <person name="Liao H.L."/>
            <person name="Gajdeczka M.T."/>
            <person name="Anike F."/>
            <person name="Vuek A."/>
            <person name="Anishchenko I.M."/>
            <person name="Voigt K."/>
            <person name="de Hoog G.S."/>
            <person name="Smith M.E."/>
            <person name="Heitman J."/>
            <person name="Vilgalys R."/>
            <person name="Stajich J.E."/>
        </authorList>
    </citation>
    <scope>NUCLEOTIDE SEQUENCE [LARGE SCALE GENOMIC DNA]</scope>
    <source>
        <strain evidence="6 7">LSU 92-RS-03</strain>
    </source>
</reference>
<dbReference type="GO" id="GO:0004177">
    <property type="term" value="F:aminopeptidase activity"/>
    <property type="evidence" value="ECO:0007669"/>
    <property type="project" value="UniProtKB-KW"/>
</dbReference>
<dbReference type="InterPro" id="IPR050278">
    <property type="entry name" value="Serine_Prot_S9B/DPPIV"/>
</dbReference>
<name>A0A367JQ41_RHIST</name>
<dbReference type="InterPro" id="IPR029058">
    <property type="entry name" value="AB_hydrolase_fold"/>
</dbReference>
<dbReference type="EMBL" id="PJQM01002908">
    <property type="protein sequence ID" value="RCH92005.1"/>
    <property type="molecule type" value="Genomic_DNA"/>
</dbReference>
<keyword evidence="7" id="KW-1185">Reference proteome</keyword>
<keyword evidence="3" id="KW-0720">Serine protease</keyword>
<keyword evidence="2" id="KW-0645">Protease</keyword>
<dbReference type="InterPro" id="IPR002469">
    <property type="entry name" value="Peptidase_S9B_N"/>
</dbReference>
<dbReference type="SUPFAM" id="SSF82171">
    <property type="entry name" value="DPP6 N-terminal domain-like"/>
    <property type="match status" value="1"/>
</dbReference>
<dbReference type="PANTHER" id="PTHR11731">
    <property type="entry name" value="PROTEASE FAMILY S9B,C DIPEPTIDYL-PEPTIDASE IV-RELATED"/>
    <property type="match status" value="1"/>
</dbReference>
<keyword evidence="2" id="KW-0031">Aminopeptidase</keyword>
<proteinExistence type="inferred from homology"/>
<organism evidence="6 7">
    <name type="scientific">Rhizopus stolonifer</name>
    <name type="common">Rhizopus nigricans</name>
    <dbReference type="NCBI Taxonomy" id="4846"/>
    <lineage>
        <taxon>Eukaryota</taxon>
        <taxon>Fungi</taxon>
        <taxon>Fungi incertae sedis</taxon>
        <taxon>Mucoromycota</taxon>
        <taxon>Mucoromycotina</taxon>
        <taxon>Mucoromycetes</taxon>
        <taxon>Mucorales</taxon>
        <taxon>Mucorineae</taxon>
        <taxon>Rhizopodaceae</taxon>
        <taxon>Rhizopus</taxon>
    </lineage>
</organism>
<feature type="non-terminal residue" evidence="6">
    <location>
        <position position="1"/>
    </location>
</feature>
<evidence type="ECO:0000313" key="7">
    <source>
        <dbReference type="Proteomes" id="UP000253551"/>
    </source>
</evidence>
<evidence type="ECO:0000259" key="4">
    <source>
        <dbReference type="Pfam" id="PF00326"/>
    </source>
</evidence>